<keyword evidence="4 13" id="KW-0602">Photosynthesis</keyword>
<evidence type="ECO:0000256" key="3">
    <source>
        <dbReference type="ARBA" id="ARBA00022528"/>
    </source>
</evidence>
<comment type="subcellular location">
    <subcellularLocation>
        <location evidence="1 13">Plastid</location>
        <location evidence="1 13">Chloroplast</location>
    </subcellularLocation>
</comment>
<dbReference type="NCBIfam" id="TIGR01279">
    <property type="entry name" value="DPOR_bchN"/>
    <property type="match status" value="1"/>
</dbReference>
<evidence type="ECO:0000259" key="14">
    <source>
        <dbReference type="Pfam" id="PF00148"/>
    </source>
</evidence>
<evidence type="ECO:0000256" key="5">
    <source>
        <dbReference type="ARBA" id="ARBA00022640"/>
    </source>
</evidence>
<feature type="binding site" evidence="13">
    <location>
        <position position="55"/>
    </location>
    <ligand>
        <name>[4Fe-4S] cluster</name>
        <dbReference type="ChEBI" id="CHEBI:49883"/>
        <note>ligand shared with heterodimeric partner</note>
    </ligand>
</feature>
<evidence type="ECO:0000313" key="15">
    <source>
        <dbReference type="EMBL" id="ARK14561.1"/>
    </source>
</evidence>
<dbReference type="HAMAP" id="MF_00352">
    <property type="entry name" value="ChlN_BchN"/>
    <property type="match status" value="1"/>
</dbReference>
<dbReference type="InterPro" id="IPR005970">
    <property type="entry name" value="Protochl_reductN"/>
</dbReference>
<dbReference type="RefSeq" id="YP_009367574.1">
    <property type="nucleotide sequence ID" value="NC_034711.1"/>
</dbReference>
<feature type="binding site" evidence="13">
    <location>
        <position position="115"/>
    </location>
    <ligand>
        <name>[4Fe-4S] cluster</name>
        <dbReference type="ChEBI" id="CHEBI:49883"/>
        <note>ligand shared with heterodimeric partner</note>
    </ligand>
</feature>
<dbReference type="UniPathway" id="UPA00670"/>
<protein>
    <recommendedName>
        <fullName evidence="13">Light-independent protochlorophyllide reductase subunit N</fullName>
        <shortName evidence="13">DPOR subunit N</shortName>
        <shortName evidence="13">LI-POR subunit N</shortName>
        <ecNumber evidence="13">1.3.7.7</ecNumber>
    </recommendedName>
</protein>
<dbReference type="InterPro" id="IPR050293">
    <property type="entry name" value="LIPOR_BchN/ChlN"/>
</dbReference>
<feature type="domain" description="Nitrogenase/oxidoreductase component 1" evidence="14">
    <location>
        <begin position="30"/>
        <end position="491"/>
    </location>
</feature>
<dbReference type="PANTHER" id="PTHR39429:SF3">
    <property type="entry name" value="LIGHT-INDEPENDENT PROTOCHLOROPHYLLIDE REDUCTASE SUBUNIT N"/>
    <property type="match status" value="1"/>
</dbReference>
<evidence type="ECO:0000256" key="4">
    <source>
        <dbReference type="ARBA" id="ARBA00022531"/>
    </source>
</evidence>
<dbReference type="AlphaFoldDB" id="A0A1W6EGP9"/>
<dbReference type="GO" id="GO:0046872">
    <property type="term" value="F:metal ion binding"/>
    <property type="evidence" value="ECO:0007669"/>
    <property type="project" value="UniProtKB-KW"/>
</dbReference>
<dbReference type="GO" id="GO:0016636">
    <property type="term" value="F:oxidoreductase activity, acting on the CH-CH group of donors, iron-sulfur protein as acceptor"/>
    <property type="evidence" value="ECO:0007669"/>
    <property type="project" value="UniProtKB-UniRule"/>
</dbReference>
<dbReference type="NCBIfam" id="NF002768">
    <property type="entry name" value="PRK02842.1"/>
    <property type="match status" value="1"/>
</dbReference>
<evidence type="ECO:0000256" key="8">
    <source>
        <dbReference type="ARBA" id="ARBA00022840"/>
    </source>
</evidence>
<gene>
    <name evidence="13 15" type="primary">chlN</name>
</gene>
<comment type="catalytic activity">
    <reaction evidence="13">
        <text>chlorophyllide a + oxidized 2[4Fe-4S]-[ferredoxin] + 2 ADP + 2 phosphate = protochlorophyllide a + reduced 2[4Fe-4S]-[ferredoxin] + 2 ATP + 2 H2O</text>
        <dbReference type="Rhea" id="RHEA:28202"/>
        <dbReference type="Rhea" id="RHEA-COMP:10002"/>
        <dbReference type="Rhea" id="RHEA-COMP:10004"/>
        <dbReference type="ChEBI" id="CHEBI:15377"/>
        <dbReference type="ChEBI" id="CHEBI:30616"/>
        <dbReference type="ChEBI" id="CHEBI:33722"/>
        <dbReference type="ChEBI" id="CHEBI:33723"/>
        <dbReference type="ChEBI" id="CHEBI:43474"/>
        <dbReference type="ChEBI" id="CHEBI:83348"/>
        <dbReference type="ChEBI" id="CHEBI:83350"/>
        <dbReference type="ChEBI" id="CHEBI:456216"/>
        <dbReference type="EC" id="1.3.7.7"/>
    </reaction>
</comment>
<dbReference type="Gene3D" id="3.40.50.1980">
    <property type="entry name" value="Nitrogenase molybdenum iron protein domain"/>
    <property type="match status" value="3"/>
</dbReference>
<evidence type="ECO:0000256" key="2">
    <source>
        <dbReference type="ARBA" id="ARBA00022485"/>
    </source>
</evidence>
<evidence type="ECO:0000256" key="7">
    <source>
        <dbReference type="ARBA" id="ARBA00022741"/>
    </source>
</evidence>
<evidence type="ECO:0000256" key="1">
    <source>
        <dbReference type="ARBA" id="ARBA00004229"/>
    </source>
</evidence>
<evidence type="ECO:0000256" key="13">
    <source>
        <dbReference type="HAMAP-Rule" id="MF_00352"/>
    </source>
</evidence>
<dbReference type="EC" id="1.3.7.7" evidence="13"/>
<proteinExistence type="inferred from homology"/>
<keyword evidence="3 15" id="KW-0150">Chloroplast</keyword>
<geneLocation type="chloroplast" evidence="15"/>
<dbReference type="GeneID" id="32890165"/>
<evidence type="ECO:0000256" key="6">
    <source>
        <dbReference type="ARBA" id="ARBA00022723"/>
    </source>
</evidence>
<keyword evidence="2 13" id="KW-0004">4Fe-4S</keyword>
<keyword evidence="8 13" id="KW-0067">ATP-binding</keyword>
<keyword evidence="12 13" id="KW-0149">Chlorophyll biosynthesis</keyword>
<evidence type="ECO:0000256" key="10">
    <source>
        <dbReference type="ARBA" id="ARBA00023004"/>
    </source>
</evidence>
<dbReference type="PANTHER" id="PTHR39429">
    <property type="entry name" value="LIGHT-INDEPENDENT PROTOCHLOROPHYLLIDE REDUCTASE SUBUNIT N"/>
    <property type="match status" value="1"/>
</dbReference>
<comment type="cofactor">
    <cofactor evidence="13">
        <name>[4Fe-4S] cluster</name>
        <dbReference type="ChEBI" id="CHEBI:49883"/>
    </cofactor>
    <text evidence="13">Binds 1 [4Fe-4S] cluster per heterodimer. The cluster is bound at the heterodimer interface by residues from both subunits.</text>
</comment>
<comment type="subunit">
    <text evidence="13">Protochlorophyllide reductase is composed of three subunits; ChlL, ChlN and ChlB. Forms a heterotetramer of two ChlB and two ChlN subunits.</text>
</comment>
<comment type="similarity">
    <text evidence="13">Belongs to the BchN/ChlN family.</text>
</comment>
<dbReference type="CDD" id="cd01979">
    <property type="entry name" value="Pchlide_reductase_N"/>
    <property type="match status" value="1"/>
</dbReference>
<keyword evidence="5 15" id="KW-0934">Plastid</keyword>
<evidence type="ECO:0000256" key="11">
    <source>
        <dbReference type="ARBA" id="ARBA00023014"/>
    </source>
</evidence>
<dbReference type="GO" id="GO:0019685">
    <property type="term" value="P:photosynthesis, dark reaction"/>
    <property type="evidence" value="ECO:0007669"/>
    <property type="project" value="InterPro"/>
</dbReference>
<sequence length="512" mass="57731">MSTKLANKVSEAQFSQLTFECETGNYHTFCPISCVAWLYQKIEDSFFLVIGTKTCGYFLQNALGVMIFAEPRYAMAELEEGDISAQLNDFKELKRLCLQIKQDRNPSVIVWIGTCTTEIIKMDLEGMAPKIETEIGIPIVVARANGLDYAFTQGEDTVLAALAHRCPGKNTINETNSSKKIIEDCASTAKRNPPEQFENKTNFSSTLFPSNSPKGNTKEVLLVEEQVPASFQLPRSLNFSNNVSKKQAPLVLFGSVPSTVANQLTTELNRQGIEVAGWLPSQRYTELPSLNEEVYVCGINPFLSRTATTLMRRRKCQLISAPFPIGPDGTRGWIEKICSVFHIEPQGLEKRESIVWESLNDYIKLVQGKSVFFMGDNLLEVSLARFLIRCGMIVYEIGIPYMDRRFQFAELQLLEKTCQQLNVPMPKIVEKPDNYNQIQRIRELQPDLVICGLAHANPLEARGITTKWSVEFTFAQIHGFTNSRDILELVTRPMRRNSSLSNDAAFTSFTRK</sequence>
<keyword evidence="10 13" id="KW-0408">Iron</keyword>
<dbReference type="GO" id="GO:0009507">
    <property type="term" value="C:chloroplast"/>
    <property type="evidence" value="ECO:0007669"/>
    <property type="project" value="UniProtKB-SubCell"/>
</dbReference>
<dbReference type="GO" id="GO:0051539">
    <property type="term" value="F:4 iron, 4 sulfur cluster binding"/>
    <property type="evidence" value="ECO:0007669"/>
    <property type="project" value="UniProtKB-UniRule"/>
</dbReference>
<dbReference type="GO" id="GO:0016730">
    <property type="term" value="F:oxidoreductase activity, acting on iron-sulfur proteins as donors"/>
    <property type="evidence" value="ECO:0007669"/>
    <property type="project" value="InterPro"/>
</dbReference>
<keyword evidence="7 13" id="KW-0547">Nucleotide-binding</keyword>
<comment type="function">
    <text evidence="13">Component of the dark-operative protochlorophyllide reductase (DPOR) that uses Mg-ATP and reduced ferredoxin to reduce ring D of protochlorophyllide (Pchlide) to form chlorophyllide a (Chlide). This reaction is light-independent. The NB-protein (ChlN-ChlB) is the catalytic component of the complex.</text>
</comment>
<organism evidence="15">
    <name type="scientific">Pseudocharacium americanum</name>
    <dbReference type="NCBI Taxonomy" id="231080"/>
    <lineage>
        <taxon>Eukaryota</taxon>
        <taxon>Viridiplantae</taxon>
        <taxon>Chlorophyta</taxon>
        <taxon>core chlorophytes</taxon>
        <taxon>Ulvophyceae</taxon>
        <taxon>Ignatiales</taxon>
        <taxon>Ignatiaceae</taxon>
        <taxon>Pseudocharacium</taxon>
    </lineage>
</organism>
<dbReference type="EMBL" id="KY407658">
    <property type="protein sequence ID" value="ARK14561.1"/>
    <property type="molecule type" value="Genomic_DNA"/>
</dbReference>
<keyword evidence="9 13" id="KW-0560">Oxidoreductase</keyword>
<keyword evidence="6 13" id="KW-0479">Metal-binding</keyword>
<keyword evidence="11 13" id="KW-0411">Iron-sulfur</keyword>
<accession>A0A1W6EGP9</accession>
<evidence type="ECO:0000256" key="9">
    <source>
        <dbReference type="ARBA" id="ARBA00023002"/>
    </source>
</evidence>
<comment type="pathway">
    <text evidence="13">Porphyrin-containing compound metabolism; chlorophyll biosynthesis (light-independent).</text>
</comment>
<dbReference type="GO" id="GO:0005524">
    <property type="term" value="F:ATP binding"/>
    <property type="evidence" value="ECO:0007669"/>
    <property type="project" value="UniProtKB-UniRule"/>
</dbReference>
<dbReference type="Pfam" id="PF00148">
    <property type="entry name" value="Oxidored_nitro"/>
    <property type="match status" value="1"/>
</dbReference>
<dbReference type="SUPFAM" id="SSF53807">
    <property type="entry name" value="Helical backbone' metal receptor"/>
    <property type="match status" value="1"/>
</dbReference>
<dbReference type="GO" id="GO:0036068">
    <property type="term" value="P:light-independent chlorophyll biosynthetic process"/>
    <property type="evidence" value="ECO:0007669"/>
    <property type="project" value="UniProtKB-UniRule"/>
</dbReference>
<name>A0A1W6EGP9_9CHLO</name>
<reference evidence="15" key="1">
    <citation type="journal article" date="2017" name="Sci. Rep.">
        <title>Divergent copies of the large inverted repeat in the chloroplast genomes of ulvophycean green algae.</title>
        <authorList>
            <person name="Turmel M."/>
            <person name="Otis C."/>
            <person name="Lemieux C."/>
        </authorList>
    </citation>
    <scope>NUCLEOTIDE SEQUENCE</scope>
</reference>
<feature type="binding site" evidence="13">
    <location>
        <position position="30"/>
    </location>
    <ligand>
        <name>[4Fe-4S] cluster</name>
        <dbReference type="ChEBI" id="CHEBI:49883"/>
        <note>ligand shared with heterodimeric partner</note>
    </ligand>
</feature>
<evidence type="ECO:0000256" key="12">
    <source>
        <dbReference type="ARBA" id="ARBA00023171"/>
    </source>
</evidence>
<dbReference type="InterPro" id="IPR000510">
    <property type="entry name" value="Nase/OxRdtase_comp1"/>
</dbReference>
<dbReference type="PIRSF" id="PIRSF000162">
    <property type="entry name" value="P_chlorophyll_rd"/>
    <property type="match status" value="1"/>
</dbReference>